<protein>
    <submittedName>
        <fullName evidence="2">Uncharacterized protein</fullName>
    </submittedName>
</protein>
<organism evidence="2 3">
    <name type="scientific">Onchocerca flexuosa</name>
    <dbReference type="NCBI Taxonomy" id="387005"/>
    <lineage>
        <taxon>Eukaryota</taxon>
        <taxon>Metazoa</taxon>
        <taxon>Ecdysozoa</taxon>
        <taxon>Nematoda</taxon>
        <taxon>Chromadorea</taxon>
        <taxon>Rhabditida</taxon>
        <taxon>Spirurina</taxon>
        <taxon>Spiruromorpha</taxon>
        <taxon>Filarioidea</taxon>
        <taxon>Onchocercidae</taxon>
        <taxon>Onchocerca</taxon>
    </lineage>
</organism>
<dbReference type="EMBL" id="KZ270102">
    <property type="protein sequence ID" value="OZC06466.1"/>
    <property type="molecule type" value="Genomic_DNA"/>
</dbReference>
<keyword evidence="1" id="KW-0812">Transmembrane</keyword>
<evidence type="ECO:0000256" key="1">
    <source>
        <dbReference type="SAM" id="Phobius"/>
    </source>
</evidence>
<evidence type="ECO:0000313" key="3">
    <source>
        <dbReference type="Proteomes" id="UP000242913"/>
    </source>
</evidence>
<keyword evidence="1" id="KW-1133">Transmembrane helix</keyword>
<gene>
    <name evidence="2" type="ORF">X798_06543</name>
</gene>
<keyword evidence="3" id="KW-1185">Reference proteome</keyword>
<name>A0A238BNN1_9BILA</name>
<dbReference type="Proteomes" id="UP000242913">
    <property type="component" value="Unassembled WGS sequence"/>
</dbReference>
<evidence type="ECO:0000313" key="2">
    <source>
        <dbReference type="EMBL" id="OZC06466.1"/>
    </source>
</evidence>
<reference evidence="2 3" key="1">
    <citation type="submission" date="2015-12" db="EMBL/GenBank/DDBJ databases">
        <title>Draft genome of the nematode, Onchocerca flexuosa.</title>
        <authorList>
            <person name="Mitreva M."/>
        </authorList>
    </citation>
    <scope>NUCLEOTIDE SEQUENCE [LARGE SCALE GENOMIC DNA]</scope>
    <source>
        <strain evidence="2">Red Deer</strain>
    </source>
</reference>
<accession>A0A238BNN1</accession>
<proteinExistence type="predicted"/>
<dbReference type="AlphaFoldDB" id="A0A238BNN1"/>
<sequence>MNGQVMSAFCVRHIILDSYLAIVVDFLPIIATVGIFISQELERHCTRQKEYQQKRCVNDFVILNSDPQILGSSEIRQIRPGLSSPCASNNQLAKESTQ</sequence>
<feature type="transmembrane region" description="Helical" evidence="1">
    <location>
        <begin position="20"/>
        <end position="38"/>
    </location>
</feature>
<keyword evidence="1" id="KW-0472">Membrane</keyword>